<accession>A0A520KUH0</accession>
<dbReference type="InterPro" id="IPR052513">
    <property type="entry name" value="Thioester_dehydratase-like"/>
</dbReference>
<evidence type="ECO:0000313" key="4">
    <source>
        <dbReference type="Proteomes" id="UP000320766"/>
    </source>
</evidence>
<dbReference type="Pfam" id="PF01796">
    <property type="entry name" value="OB_ChsH2_C"/>
    <property type="match status" value="1"/>
</dbReference>
<dbReference type="Gene3D" id="6.10.30.10">
    <property type="match status" value="1"/>
</dbReference>
<proteinExistence type="predicted"/>
<dbReference type="InterPro" id="IPR002878">
    <property type="entry name" value="ChsH2_C"/>
</dbReference>
<dbReference type="SUPFAM" id="SSF50249">
    <property type="entry name" value="Nucleic acid-binding proteins"/>
    <property type="match status" value="1"/>
</dbReference>
<dbReference type="Proteomes" id="UP000320766">
    <property type="component" value="Unassembled WGS sequence"/>
</dbReference>
<feature type="domain" description="ChsH2 C-terminal OB-fold" evidence="1">
    <location>
        <begin position="67"/>
        <end position="136"/>
    </location>
</feature>
<evidence type="ECO:0000259" key="2">
    <source>
        <dbReference type="Pfam" id="PF12172"/>
    </source>
</evidence>
<dbReference type="AlphaFoldDB" id="A0A520KUH0"/>
<feature type="domain" description="ChsH2 rubredoxin-like zinc ribbon" evidence="2">
    <location>
        <begin position="36"/>
        <end position="61"/>
    </location>
</feature>
<evidence type="ECO:0000313" key="3">
    <source>
        <dbReference type="EMBL" id="RZN66409.1"/>
    </source>
</evidence>
<dbReference type="Pfam" id="PF12172">
    <property type="entry name" value="zf-ChsH2"/>
    <property type="match status" value="1"/>
</dbReference>
<reference evidence="3 4" key="1">
    <citation type="journal article" date="2019" name="Nat. Microbiol.">
        <title>Wide diversity of methane and short-chain alkane metabolisms in uncultured archaea.</title>
        <authorList>
            <person name="Borrel G."/>
            <person name="Adam P.S."/>
            <person name="McKay L.J."/>
            <person name="Chen L.X."/>
            <person name="Sierra-Garcia I.N."/>
            <person name="Sieber C.M."/>
            <person name="Letourneur Q."/>
            <person name="Ghozlane A."/>
            <person name="Andersen G.L."/>
            <person name="Li W.J."/>
            <person name="Hallam S.J."/>
            <person name="Muyzer G."/>
            <person name="de Oliveira V.M."/>
            <person name="Inskeep W.P."/>
            <person name="Banfield J.F."/>
            <person name="Gribaldo S."/>
        </authorList>
    </citation>
    <scope>NUCLEOTIDE SEQUENCE [LARGE SCALE GENOMIC DNA]</scope>
    <source>
        <strain evidence="3">NM1b</strain>
    </source>
</reference>
<sequence length="153" mass="17194">MGELKNVVEVKVPIAASFSWSVGKYMDRYIKELKNKKLFGVKCPNCGCVYLPPRMICGRCFTKIEEWVEVSDEGTVESFTVAQVKLDRGEGGLKELEEPEIIGLIKHDGTDSCLVHRLGEVKPEDVKIGMKVQAVWTDEPNGELGDLKYYKPI</sequence>
<dbReference type="Gene3D" id="2.40.50.140">
    <property type="entry name" value="Nucleic acid-binding proteins"/>
    <property type="match status" value="1"/>
</dbReference>
<gene>
    <name evidence="3" type="ORF">EF807_08495</name>
</gene>
<name>A0A520KUH0_9EURY</name>
<dbReference type="InterPro" id="IPR022002">
    <property type="entry name" value="ChsH2_Znr"/>
</dbReference>
<dbReference type="EMBL" id="RXIL01000162">
    <property type="protein sequence ID" value="RZN66409.1"/>
    <property type="molecule type" value="Genomic_DNA"/>
</dbReference>
<dbReference type="InterPro" id="IPR012340">
    <property type="entry name" value="NA-bd_OB-fold"/>
</dbReference>
<protein>
    <submittedName>
        <fullName evidence="3">Zn-ribbon domain-containing OB-fold protein</fullName>
    </submittedName>
</protein>
<evidence type="ECO:0000259" key="1">
    <source>
        <dbReference type="Pfam" id="PF01796"/>
    </source>
</evidence>
<dbReference type="PANTHER" id="PTHR34075">
    <property type="entry name" value="BLR3430 PROTEIN"/>
    <property type="match status" value="1"/>
</dbReference>
<comment type="caution">
    <text evidence="3">The sequence shown here is derived from an EMBL/GenBank/DDBJ whole genome shotgun (WGS) entry which is preliminary data.</text>
</comment>
<organism evidence="3 4">
    <name type="scientific">Candidatus Methanolliviera hydrocarbonicum</name>
    <dbReference type="NCBI Taxonomy" id="2491085"/>
    <lineage>
        <taxon>Archaea</taxon>
        <taxon>Methanobacteriati</taxon>
        <taxon>Methanobacteriota</taxon>
        <taxon>Candidatus Methanoliparia</taxon>
        <taxon>Candidatus Methanoliparales</taxon>
        <taxon>Candidatus Methanollivieraceae</taxon>
        <taxon>Candidatus Methanolliviera</taxon>
    </lineage>
</organism>
<dbReference type="PANTHER" id="PTHR34075:SF4">
    <property type="entry name" value="DUF35 DOMAIN-CONTAINING PROTEIN"/>
    <property type="match status" value="1"/>
</dbReference>